<dbReference type="AlphaFoldDB" id="A0A916JR56"/>
<gene>
    <name evidence="2" type="ORF">CRYO30217_03596</name>
</gene>
<dbReference type="RefSeq" id="WP_258543764.1">
    <property type="nucleotide sequence ID" value="NZ_OU015584.1"/>
</dbReference>
<evidence type="ECO:0000256" key="1">
    <source>
        <dbReference type="SAM" id="SignalP"/>
    </source>
</evidence>
<evidence type="ECO:0008006" key="4">
    <source>
        <dbReference type="Google" id="ProtNLM"/>
    </source>
</evidence>
<sequence>MRIKSSFFLVLVLISSLVYGQNHDKDSIYYEGLIQFTGVVVSNDSVNPVPFAHIIDLSRHSGTTSDFFGYFSFVAHKGDTIRFTSVGYKTSYFHIPDTLSGNKYSLIHVMRMDTILLDEADIYPWPNKEQFAEAFVNTKIPNDDYKRAEANLNDEAMAAYAEQIPMNGSMNFNWSMQQVQNKLYYAGQLPPNNLLNPIAWAKFIKAWKNGDFKRKEDD</sequence>
<dbReference type="KEGG" id="ptan:CRYO30217_03596"/>
<dbReference type="EMBL" id="OU015584">
    <property type="protein sequence ID" value="CAG5087844.1"/>
    <property type="molecule type" value="Genomic_DNA"/>
</dbReference>
<dbReference type="Pfam" id="PF13715">
    <property type="entry name" value="CarbopepD_reg_2"/>
    <property type="match status" value="1"/>
</dbReference>
<feature type="chain" id="PRO_5037080754" description="Carboxypeptidase-like regulatory domain-containing protein" evidence="1">
    <location>
        <begin position="21"/>
        <end position="218"/>
    </location>
</feature>
<organism evidence="2 3">
    <name type="scientific">Parvicella tangerina</name>
    <dbReference type="NCBI Taxonomy" id="2829795"/>
    <lineage>
        <taxon>Bacteria</taxon>
        <taxon>Pseudomonadati</taxon>
        <taxon>Bacteroidota</taxon>
        <taxon>Flavobacteriia</taxon>
        <taxon>Flavobacteriales</taxon>
        <taxon>Parvicellaceae</taxon>
        <taxon>Parvicella</taxon>
    </lineage>
</organism>
<dbReference type="InterPro" id="IPR008969">
    <property type="entry name" value="CarboxyPept-like_regulatory"/>
</dbReference>
<accession>A0A916JR56</accession>
<keyword evidence="3" id="KW-1185">Reference proteome</keyword>
<feature type="signal peptide" evidence="1">
    <location>
        <begin position="1"/>
        <end position="20"/>
    </location>
</feature>
<reference evidence="2" key="1">
    <citation type="submission" date="2021-04" db="EMBL/GenBank/DDBJ databases">
        <authorList>
            <person name="Rodrigo-Torres L."/>
            <person name="Arahal R. D."/>
            <person name="Lucena T."/>
        </authorList>
    </citation>
    <scope>NUCLEOTIDE SEQUENCE</scope>
    <source>
        <strain evidence="2">AS29M-1</strain>
    </source>
</reference>
<proteinExistence type="predicted"/>
<keyword evidence="1" id="KW-0732">Signal</keyword>
<name>A0A916JR56_9FLAO</name>
<evidence type="ECO:0000313" key="3">
    <source>
        <dbReference type="Proteomes" id="UP000683507"/>
    </source>
</evidence>
<protein>
    <recommendedName>
        <fullName evidence="4">Carboxypeptidase-like regulatory domain-containing protein</fullName>
    </recommendedName>
</protein>
<evidence type="ECO:0000313" key="2">
    <source>
        <dbReference type="EMBL" id="CAG5087844.1"/>
    </source>
</evidence>
<dbReference type="SUPFAM" id="SSF49464">
    <property type="entry name" value="Carboxypeptidase regulatory domain-like"/>
    <property type="match status" value="1"/>
</dbReference>
<dbReference type="Proteomes" id="UP000683507">
    <property type="component" value="Chromosome"/>
</dbReference>